<evidence type="ECO:0000256" key="5">
    <source>
        <dbReference type="ARBA" id="ARBA00022989"/>
    </source>
</evidence>
<evidence type="ECO:0000313" key="10">
    <source>
        <dbReference type="EMBL" id="SIT36558.1"/>
    </source>
</evidence>
<dbReference type="Pfam" id="PF13677">
    <property type="entry name" value="MotB_plug"/>
    <property type="match status" value="1"/>
</dbReference>
<proteinExistence type="inferred from homology"/>
<dbReference type="OrthoDB" id="9815217at2"/>
<dbReference type="AlphaFoldDB" id="A0A1N7RNC7"/>
<dbReference type="Proteomes" id="UP000187012">
    <property type="component" value="Unassembled WGS sequence"/>
</dbReference>
<comment type="subcellular location">
    <subcellularLocation>
        <location evidence="1">Cell membrane</location>
        <topology evidence="1">Single-pass membrane protein</topology>
    </subcellularLocation>
</comment>
<dbReference type="PROSITE" id="PS51123">
    <property type="entry name" value="OMPA_2"/>
    <property type="match status" value="1"/>
</dbReference>
<keyword evidence="6 7" id="KW-0472">Membrane</keyword>
<reference evidence="10 11" key="1">
    <citation type="submission" date="2016-12" db="EMBL/GenBank/DDBJ databases">
        <authorList>
            <person name="Song W.-J."/>
            <person name="Kurnit D.M."/>
        </authorList>
    </citation>
    <scope>NUCLEOTIDE SEQUENCE [LARGE SCALE GENOMIC DNA]</scope>
    <source>
        <strain evidence="10 11">STM7296</strain>
    </source>
</reference>
<evidence type="ECO:0000256" key="4">
    <source>
        <dbReference type="ARBA" id="ARBA00022692"/>
    </source>
</evidence>
<protein>
    <recommendedName>
        <fullName evidence="9">OmpA-like domain-containing protein</fullName>
    </recommendedName>
</protein>
<gene>
    <name evidence="10" type="ORF">BN2475_90083</name>
</gene>
<dbReference type="SUPFAM" id="SSF103088">
    <property type="entry name" value="OmpA-like"/>
    <property type="match status" value="1"/>
</dbReference>
<evidence type="ECO:0000256" key="6">
    <source>
        <dbReference type="ARBA" id="ARBA00023136"/>
    </source>
</evidence>
<dbReference type="PANTHER" id="PTHR30329">
    <property type="entry name" value="STATOR ELEMENT OF FLAGELLAR MOTOR COMPLEX"/>
    <property type="match status" value="1"/>
</dbReference>
<sequence length="234" mass="26023">MLSSIVLKRGAKHEGESPFWISFSDLMSALMVLFLVVMAVTLVAVTQSIDAATRANIERSAAISKIMAMIADDPKSAGVGVDQQNYRIDLGKEVRFDSGSYTISVPAAQFLRSYLPVLLKAKDTPEGQRWMRDVVVEGFTDEDGTYLYNLQLSLDRSRSVVCSLFQNAHGSDALSPEQLHKVQELFLVGGYSFNSIKKDKSESRRVEFKIDFWGLDENRPAPNDVLNGKEFGKC</sequence>
<dbReference type="InterPro" id="IPR036737">
    <property type="entry name" value="OmpA-like_sf"/>
</dbReference>
<accession>A0A1N7RNC7</accession>
<evidence type="ECO:0000313" key="11">
    <source>
        <dbReference type="Proteomes" id="UP000187012"/>
    </source>
</evidence>
<evidence type="ECO:0000259" key="9">
    <source>
        <dbReference type="PROSITE" id="PS51123"/>
    </source>
</evidence>
<dbReference type="GO" id="GO:0005886">
    <property type="term" value="C:plasma membrane"/>
    <property type="evidence" value="ECO:0007669"/>
    <property type="project" value="UniProtKB-SubCell"/>
</dbReference>
<keyword evidence="5 8" id="KW-1133">Transmembrane helix</keyword>
<dbReference type="InterPro" id="IPR006665">
    <property type="entry name" value="OmpA-like"/>
</dbReference>
<organism evidence="10 11">
    <name type="scientific">Paraburkholderia ribeironis</name>
    <dbReference type="NCBI Taxonomy" id="1247936"/>
    <lineage>
        <taxon>Bacteria</taxon>
        <taxon>Pseudomonadati</taxon>
        <taxon>Pseudomonadota</taxon>
        <taxon>Betaproteobacteria</taxon>
        <taxon>Burkholderiales</taxon>
        <taxon>Burkholderiaceae</taxon>
        <taxon>Paraburkholderia</taxon>
    </lineage>
</organism>
<keyword evidence="3" id="KW-1003">Cell membrane</keyword>
<keyword evidence="11" id="KW-1185">Reference proteome</keyword>
<evidence type="ECO:0000256" key="3">
    <source>
        <dbReference type="ARBA" id="ARBA00022475"/>
    </source>
</evidence>
<keyword evidence="4 8" id="KW-0812">Transmembrane</keyword>
<evidence type="ECO:0000256" key="2">
    <source>
        <dbReference type="ARBA" id="ARBA00008914"/>
    </source>
</evidence>
<evidence type="ECO:0000256" key="8">
    <source>
        <dbReference type="SAM" id="Phobius"/>
    </source>
</evidence>
<dbReference type="EMBL" id="CYGX02000009">
    <property type="protein sequence ID" value="SIT36558.1"/>
    <property type="molecule type" value="Genomic_DNA"/>
</dbReference>
<dbReference type="Gene3D" id="3.30.1330.60">
    <property type="entry name" value="OmpA-like domain"/>
    <property type="match status" value="1"/>
</dbReference>
<dbReference type="InterPro" id="IPR050330">
    <property type="entry name" value="Bact_OuterMem_StrucFunc"/>
</dbReference>
<name>A0A1N7RNC7_9BURK</name>
<dbReference type="InterPro" id="IPR025713">
    <property type="entry name" value="MotB-like_N_dom"/>
</dbReference>
<dbReference type="STRING" id="1247936.BN2475_90083"/>
<feature type="transmembrane region" description="Helical" evidence="8">
    <location>
        <begin position="20"/>
        <end position="45"/>
    </location>
</feature>
<dbReference type="PANTHER" id="PTHR30329:SF21">
    <property type="entry name" value="LIPOPROTEIN YIAD-RELATED"/>
    <property type="match status" value="1"/>
</dbReference>
<comment type="similarity">
    <text evidence="2">Belongs to the MotB family.</text>
</comment>
<feature type="domain" description="OmpA-like" evidence="9">
    <location>
        <begin position="83"/>
        <end position="214"/>
    </location>
</feature>
<evidence type="ECO:0000256" key="1">
    <source>
        <dbReference type="ARBA" id="ARBA00004162"/>
    </source>
</evidence>
<dbReference type="RefSeq" id="WP_094778297.1">
    <property type="nucleotide sequence ID" value="NZ_CYGX02000009.1"/>
</dbReference>
<evidence type="ECO:0000256" key="7">
    <source>
        <dbReference type="PROSITE-ProRule" id="PRU00473"/>
    </source>
</evidence>